<dbReference type="GO" id="GO:0005886">
    <property type="term" value="C:plasma membrane"/>
    <property type="evidence" value="ECO:0007669"/>
    <property type="project" value="TreeGrafter"/>
</dbReference>
<dbReference type="SUPFAM" id="SSF63501">
    <property type="entry name" value="Frizzled cysteine-rich domain"/>
    <property type="match status" value="1"/>
</dbReference>
<dbReference type="Gene3D" id="1.10.2000.10">
    <property type="entry name" value="Frizzled cysteine-rich domain"/>
    <property type="match status" value="1"/>
</dbReference>
<accession>A0AAW1UB58</accession>
<dbReference type="GO" id="GO:0098703">
    <property type="term" value="P:calcium ion import across plasma membrane"/>
    <property type="evidence" value="ECO:0007669"/>
    <property type="project" value="TreeGrafter"/>
</dbReference>
<keyword evidence="4" id="KW-0472">Membrane</keyword>
<sequence length="104" mass="11863">MELDMYAVQTNIPLEFRLNLESLIPPICPQEAYRRWVCSSLVPRMTRSGKRVRPCLSVCQDVEQQCPYLLPGDWTNLTMPPGETTTHPTPQYAGEPTFLCLGTY</sequence>
<dbReference type="EMBL" id="JARQZJ010000062">
    <property type="protein sequence ID" value="KAK9879745.1"/>
    <property type="molecule type" value="Genomic_DNA"/>
</dbReference>
<name>A0AAW1UB58_9CUCU</name>
<dbReference type="InterPro" id="IPR055288">
    <property type="entry name" value="NALCN_aux_factor_1/2"/>
</dbReference>
<comment type="subcellular location">
    <subcellularLocation>
        <location evidence="1">Membrane</location>
        <topology evidence="1">Multi-pass membrane protein</topology>
    </subcellularLocation>
</comment>
<proteinExistence type="inferred from homology"/>
<evidence type="ECO:0000256" key="4">
    <source>
        <dbReference type="ARBA" id="ARBA00023136"/>
    </source>
</evidence>
<evidence type="ECO:0000256" key="1">
    <source>
        <dbReference type="ARBA" id="ARBA00004141"/>
    </source>
</evidence>
<keyword evidence="3" id="KW-1133">Transmembrane helix</keyword>
<evidence type="ECO:0000313" key="8">
    <source>
        <dbReference type="Proteomes" id="UP001431783"/>
    </source>
</evidence>
<dbReference type="AlphaFoldDB" id="A0AAW1UB58"/>
<organism evidence="7 8">
    <name type="scientific">Henosepilachna vigintioctopunctata</name>
    <dbReference type="NCBI Taxonomy" id="420089"/>
    <lineage>
        <taxon>Eukaryota</taxon>
        <taxon>Metazoa</taxon>
        <taxon>Ecdysozoa</taxon>
        <taxon>Arthropoda</taxon>
        <taxon>Hexapoda</taxon>
        <taxon>Insecta</taxon>
        <taxon>Pterygota</taxon>
        <taxon>Neoptera</taxon>
        <taxon>Endopterygota</taxon>
        <taxon>Coleoptera</taxon>
        <taxon>Polyphaga</taxon>
        <taxon>Cucujiformia</taxon>
        <taxon>Coccinelloidea</taxon>
        <taxon>Coccinellidae</taxon>
        <taxon>Epilachninae</taxon>
        <taxon>Epilachnini</taxon>
        <taxon>Henosepilachna</taxon>
    </lineage>
</organism>
<gene>
    <name evidence="7" type="ORF">WA026_006806</name>
</gene>
<evidence type="ECO:0000313" key="7">
    <source>
        <dbReference type="EMBL" id="KAK9879745.1"/>
    </source>
</evidence>
<evidence type="ECO:0000256" key="2">
    <source>
        <dbReference type="ARBA" id="ARBA00022692"/>
    </source>
</evidence>
<evidence type="ECO:0000256" key="3">
    <source>
        <dbReference type="ARBA" id="ARBA00022989"/>
    </source>
</evidence>
<keyword evidence="5" id="KW-0325">Glycoprotein</keyword>
<evidence type="ECO:0000256" key="5">
    <source>
        <dbReference type="ARBA" id="ARBA00023180"/>
    </source>
</evidence>
<evidence type="ECO:0008006" key="9">
    <source>
        <dbReference type="Google" id="ProtNLM"/>
    </source>
</evidence>
<comment type="caution">
    <text evidence="7">The sequence shown here is derived from an EMBL/GenBank/DDBJ whole genome shotgun (WGS) entry which is preliminary data.</text>
</comment>
<dbReference type="PANTHER" id="PTHR15819:SF11">
    <property type="entry name" value="MID1, ISOFORM A"/>
    <property type="match status" value="1"/>
</dbReference>
<keyword evidence="2" id="KW-0812">Transmembrane</keyword>
<dbReference type="GO" id="GO:0015275">
    <property type="term" value="F:stretch-activated, monoatomic cation-selective, calcium channel activity"/>
    <property type="evidence" value="ECO:0007669"/>
    <property type="project" value="TreeGrafter"/>
</dbReference>
<comment type="similarity">
    <text evidence="6">Belongs to the NALF family.</text>
</comment>
<dbReference type="Proteomes" id="UP001431783">
    <property type="component" value="Unassembled WGS sequence"/>
</dbReference>
<keyword evidence="8" id="KW-1185">Reference proteome</keyword>
<dbReference type="InterPro" id="IPR036790">
    <property type="entry name" value="Frizzled_dom_sf"/>
</dbReference>
<evidence type="ECO:0000256" key="6">
    <source>
        <dbReference type="ARBA" id="ARBA00029445"/>
    </source>
</evidence>
<dbReference type="PANTHER" id="PTHR15819">
    <property type="entry name" value="TRANSMEMBRANE PROTEIN FAM155"/>
    <property type="match status" value="1"/>
</dbReference>
<reference evidence="7 8" key="1">
    <citation type="submission" date="2023-03" db="EMBL/GenBank/DDBJ databases">
        <title>Genome insight into feeding habits of ladybird beetles.</title>
        <authorList>
            <person name="Li H.-S."/>
            <person name="Huang Y.-H."/>
            <person name="Pang H."/>
        </authorList>
    </citation>
    <scope>NUCLEOTIDE SEQUENCE [LARGE SCALE GENOMIC DNA]</scope>
    <source>
        <strain evidence="7">SYSU_2023b</strain>
        <tissue evidence="7">Whole body</tissue>
    </source>
</reference>
<protein>
    <recommendedName>
        <fullName evidence="9">FZ domain-containing protein</fullName>
    </recommendedName>
</protein>